<evidence type="ECO:0000313" key="8">
    <source>
        <dbReference type="Proteomes" id="UP001165065"/>
    </source>
</evidence>
<dbReference type="Pfam" id="PF00515">
    <property type="entry name" value="TPR_1"/>
    <property type="match status" value="1"/>
</dbReference>
<dbReference type="Gene3D" id="6.10.140.2220">
    <property type="match status" value="1"/>
</dbReference>
<dbReference type="OrthoDB" id="58233at2759"/>
<dbReference type="Gene3D" id="1.25.40.10">
    <property type="entry name" value="Tetratricopeptide repeat domain"/>
    <property type="match status" value="1"/>
</dbReference>
<evidence type="ECO:0000256" key="4">
    <source>
        <dbReference type="PROSITE-ProRule" id="PRU00134"/>
    </source>
</evidence>
<evidence type="ECO:0000256" key="3">
    <source>
        <dbReference type="ARBA" id="ARBA00022833"/>
    </source>
</evidence>
<keyword evidence="3" id="KW-0862">Zinc</keyword>
<proteinExistence type="predicted"/>
<sequence length="507" mass="58146">MAWHGKCPQFASLKWNADREAWVQSFNSIFTSTADDWRKDAEAFRKAGEHELEFLHLRLNNHCKKAQDRHKLTKAAIERGRAACREFENIPHVEYDIRYHGELCGLGNTIFPYKMGARSYISDELVQAGVKRKMVERSKLAELRIQWMWMTLPAFCFRPELHPYSPVIMIRRAPMGGLEDLKSLLAIITSLEFNDGGWRFICRDDFTTFSEIGFLNAIVCALYDRIGELLEGRKQHLEATKYYDNSKDCYSALLPLVEEAPEEYFQYGDPKEMVIMTVKKSTTTAWMNMGLAYKYAGDLEECERCYKEGIALNPCGSQLHNVVTLYMNGYFPARVQQAKGILKQMKRLINEEGGTIIQQDLSDYHWDWYKVHFEEGKARKALESVAEAIKYNTDSSRLPMLREAHLKMKYNLQRGGFIVPMNQVGRGRDESGAAICAFCKKPAKVGEKLKSCSKCKGVSYCARECQVKDWKKGHKKVCMSVKEVKITPSIDQGTGQKGRTLTSEGWN</sequence>
<dbReference type="SUPFAM" id="SSF144232">
    <property type="entry name" value="HIT/MYND zinc finger-like"/>
    <property type="match status" value="1"/>
</dbReference>
<dbReference type="InterPro" id="IPR002893">
    <property type="entry name" value="Znf_MYND"/>
</dbReference>
<keyword evidence="5" id="KW-0802">TPR repeat</keyword>
<evidence type="ECO:0000256" key="5">
    <source>
        <dbReference type="PROSITE-ProRule" id="PRU00339"/>
    </source>
</evidence>
<dbReference type="Pfam" id="PF01753">
    <property type="entry name" value="zf-MYND"/>
    <property type="match status" value="1"/>
</dbReference>
<dbReference type="AlphaFoldDB" id="A0A9W7GEM9"/>
<gene>
    <name evidence="7" type="ORF">TrCOL_g8116</name>
</gene>
<dbReference type="InterPro" id="IPR011990">
    <property type="entry name" value="TPR-like_helical_dom_sf"/>
</dbReference>
<evidence type="ECO:0000313" key="7">
    <source>
        <dbReference type="EMBL" id="GMI43120.1"/>
    </source>
</evidence>
<keyword evidence="1" id="KW-0479">Metal-binding</keyword>
<dbReference type="InterPro" id="IPR019734">
    <property type="entry name" value="TPR_rpt"/>
</dbReference>
<dbReference type="Proteomes" id="UP001165065">
    <property type="component" value="Unassembled WGS sequence"/>
</dbReference>
<feature type="domain" description="MYND-type" evidence="6">
    <location>
        <begin position="436"/>
        <end position="478"/>
    </location>
</feature>
<protein>
    <recommendedName>
        <fullName evidence="6">MYND-type domain-containing protein</fullName>
    </recommendedName>
</protein>
<evidence type="ECO:0000256" key="2">
    <source>
        <dbReference type="ARBA" id="ARBA00022771"/>
    </source>
</evidence>
<name>A0A9W7GEM9_9STRA</name>
<comment type="caution">
    <text evidence="7">The sequence shown here is derived from an EMBL/GenBank/DDBJ whole genome shotgun (WGS) entry which is preliminary data.</text>
</comment>
<keyword evidence="2 4" id="KW-0863">Zinc-finger</keyword>
<dbReference type="PROSITE" id="PS01360">
    <property type="entry name" value="ZF_MYND_1"/>
    <property type="match status" value="1"/>
</dbReference>
<dbReference type="PROSITE" id="PS50865">
    <property type="entry name" value="ZF_MYND_2"/>
    <property type="match status" value="1"/>
</dbReference>
<dbReference type="GO" id="GO:0008270">
    <property type="term" value="F:zinc ion binding"/>
    <property type="evidence" value="ECO:0007669"/>
    <property type="project" value="UniProtKB-KW"/>
</dbReference>
<organism evidence="7 8">
    <name type="scientific">Triparma columacea</name>
    <dbReference type="NCBI Taxonomy" id="722753"/>
    <lineage>
        <taxon>Eukaryota</taxon>
        <taxon>Sar</taxon>
        <taxon>Stramenopiles</taxon>
        <taxon>Ochrophyta</taxon>
        <taxon>Bolidophyceae</taxon>
        <taxon>Parmales</taxon>
        <taxon>Triparmaceae</taxon>
        <taxon>Triparma</taxon>
    </lineage>
</organism>
<dbReference type="EMBL" id="BRYA01001449">
    <property type="protein sequence ID" value="GMI43120.1"/>
    <property type="molecule type" value="Genomic_DNA"/>
</dbReference>
<reference evidence="8" key="1">
    <citation type="journal article" date="2023" name="Commun. Biol.">
        <title>Genome analysis of Parmales, the sister group of diatoms, reveals the evolutionary specialization of diatoms from phago-mixotrophs to photoautotrophs.</title>
        <authorList>
            <person name="Ban H."/>
            <person name="Sato S."/>
            <person name="Yoshikawa S."/>
            <person name="Yamada K."/>
            <person name="Nakamura Y."/>
            <person name="Ichinomiya M."/>
            <person name="Sato N."/>
            <person name="Blanc-Mathieu R."/>
            <person name="Endo H."/>
            <person name="Kuwata A."/>
            <person name="Ogata H."/>
        </authorList>
    </citation>
    <scope>NUCLEOTIDE SEQUENCE [LARGE SCALE GENOMIC DNA]</scope>
</reference>
<dbReference type="SUPFAM" id="SSF48452">
    <property type="entry name" value="TPR-like"/>
    <property type="match status" value="1"/>
</dbReference>
<evidence type="ECO:0000256" key="1">
    <source>
        <dbReference type="ARBA" id="ARBA00022723"/>
    </source>
</evidence>
<evidence type="ECO:0000259" key="6">
    <source>
        <dbReference type="PROSITE" id="PS50865"/>
    </source>
</evidence>
<dbReference type="PROSITE" id="PS50005">
    <property type="entry name" value="TPR"/>
    <property type="match status" value="1"/>
</dbReference>
<keyword evidence="8" id="KW-1185">Reference proteome</keyword>
<accession>A0A9W7GEM9</accession>
<feature type="repeat" description="TPR" evidence="5">
    <location>
        <begin position="283"/>
        <end position="316"/>
    </location>
</feature>